<dbReference type="InterPro" id="IPR029479">
    <property type="entry name" value="Nitroreductase"/>
</dbReference>
<evidence type="ECO:0000313" key="6">
    <source>
        <dbReference type="Proteomes" id="UP000289856"/>
    </source>
</evidence>
<dbReference type="FunFam" id="3.40.109.10:FF:000001">
    <property type="entry name" value="Nitroreductase family"/>
    <property type="match status" value="1"/>
</dbReference>
<evidence type="ECO:0000313" key="5">
    <source>
        <dbReference type="EMBL" id="BBI33287.1"/>
    </source>
</evidence>
<dbReference type="RefSeq" id="WP_179952675.1">
    <property type="nucleotide sequence ID" value="NZ_AP019400.1"/>
</dbReference>
<dbReference type="PANTHER" id="PTHR43035">
    <property type="entry name" value="FATTY ACID REPRESSION MUTANT PROTEIN 2-RELATED"/>
    <property type="match status" value="1"/>
</dbReference>
<gene>
    <name evidence="5" type="ORF">KCTCHS21_26860</name>
</gene>
<dbReference type="InterPro" id="IPR033877">
    <property type="entry name" value="Frm2/Hbn1"/>
</dbReference>
<dbReference type="PANTHER" id="PTHR43035:SF1">
    <property type="entry name" value="FATTY ACID REPRESSION MUTANT PROTEIN 2-RELATED"/>
    <property type="match status" value="1"/>
</dbReference>
<evidence type="ECO:0000259" key="4">
    <source>
        <dbReference type="Pfam" id="PF00881"/>
    </source>
</evidence>
<dbReference type="KEGG" id="cohn:KCTCHS21_26860"/>
<feature type="domain" description="Nitroreductase" evidence="4">
    <location>
        <begin position="9"/>
        <end position="178"/>
    </location>
</feature>
<dbReference type="GO" id="GO:0034599">
    <property type="term" value="P:cellular response to oxidative stress"/>
    <property type="evidence" value="ECO:0007669"/>
    <property type="project" value="InterPro"/>
</dbReference>
<dbReference type="InterPro" id="IPR000415">
    <property type="entry name" value="Nitroreductase-like"/>
</dbReference>
<sequence length="199" mass="22318">MSNEFLTAVKKRRSIYAISKEAILSDEQIEALVGEAVLNTPSAFNSQSARVIVLLNEQHDKLWNLTEETLKQIVPADSFEATAQRIAAFRSGYGSVLFFEDQSVIEGLQEQFASYKDNFPLWSLHSSGMLQFVVWTALEAEGYGASLQHYSPLIDEQVAKEWDVPSTWKLIAQLPFGKVTAPAGEKTFQPLDSRLKVFK</sequence>
<accession>A0A3T1D5B4</accession>
<dbReference type="Gene3D" id="3.40.109.10">
    <property type="entry name" value="NADH Oxidase"/>
    <property type="match status" value="1"/>
</dbReference>
<dbReference type="GO" id="GO:0016491">
    <property type="term" value="F:oxidoreductase activity"/>
    <property type="evidence" value="ECO:0007669"/>
    <property type="project" value="UniProtKB-KW"/>
</dbReference>
<dbReference type="EMBL" id="AP019400">
    <property type="protein sequence ID" value="BBI33287.1"/>
    <property type="molecule type" value="Genomic_DNA"/>
</dbReference>
<dbReference type="Proteomes" id="UP000289856">
    <property type="component" value="Chromosome"/>
</dbReference>
<dbReference type="GO" id="GO:0005737">
    <property type="term" value="C:cytoplasm"/>
    <property type="evidence" value="ECO:0007669"/>
    <property type="project" value="UniProtKB-SubCell"/>
</dbReference>
<dbReference type="SUPFAM" id="SSF55469">
    <property type="entry name" value="FMN-dependent nitroreductase-like"/>
    <property type="match status" value="1"/>
</dbReference>
<proteinExistence type="predicted"/>
<dbReference type="AlphaFoldDB" id="A0A3T1D5B4"/>
<reference evidence="5 6" key="1">
    <citation type="submission" date="2019-01" db="EMBL/GenBank/DDBJ databases">
        <title>Complete genome sequence of Cohnella hallensis HS21 isolated from Korean fir (Abies koreana) rhizospheric soil.</title>
        <authorList>
            <person name="Jiang L."/>
            <person name="Kang S.W."/>
            <person name="Kim S."/>
            <person name="Jung J."/>
            <person name="Kim C.Y."/>
            <person name="Kim D.H."/>
            <person name="Kim S.W."/>
            <person name="Lee J."/>
        </authorList>
    </citation>
    <scope>NUCLEOTIDE SEQUENCE [LARGE SCALE GENOMIC DNA]</scope>
    <source>
        <strain evidence="5 6">HS21</strain>
    </source>
</reference>
<evidence type="ECO:0000256" key="3">
    <source>
        <dbReference type="ARBA" id="ARBA00023002"/>
    </source>
</evidence>
<keyword evidence="2" id="KW-0963">Cytoplasm</keyword>
<evidence type="ECO:0000256" key="2">
    <source>
        <dbReference type="ARBA" id="ARBA00022490"/>
    </source>
</evidence>
<dbReference type="CDD" id="cd02140">
    <property type="entry name" value="Frm2-like"/>
    <property type="match status" value="1"/>
</dbReference>
<keyword evidence="3" id="KW-0560">Oxidoreductase</keyword>
<evidence type="ECO:0000256" key="1">
    <source>
        <dbReference type="ARBA" id="ARBA00004496"/>
    </source>
</evidence>
<organism evidence="5 6">
    <name type="scientific">Cohnella abietis</name>
    <dbReference type="NCBI Taxonomy" id="2507935"/>
    <lineage>
        <taxon>Bacteria</taxon>
        <taxon>Bacillati</taxon>
        <taxon>Bacillota</taxon>
        <taxon>Bacilli</taxon>
        <taxon>Bacillales</taxon>
        <taxon>Paenibacillaceae</taxon>
        <taxon>Cohnella</taxon>
    </lineage>
</organism>
<name>A0A3T1D5B4_9BACL</name>
<keyword evidence="6" id="KW-1185">Reference proteome</keyword>
<dbReference type="Pfam" id="PF00881">
    <property type="entry name" value="Nitroreductase"/>
    <property type="match status" value="1"/>
</dbReference>
<comment type="subcellular location">
    <subcellularLocation>
        <location evidence="1">Cytoplasm</location>
    </subcellularLocation>
</comment>
<protein>
    <submittedName>
        <fullName evidence="5">Nitroreductase</fullName>
    </submittedName>
</protein>